<dbReference type="InterPro" id="IPR036866">
    <property type="entry name" value="RibonucZ/Hydroxyglut_hydro"/>
</dbReference>
<dbReference type="CDD" id="cd03473">
    <property type="entry name" value="Rieske_CMP_Neu5Ac_hydrolase_N"/>
    <property type="match status" value="1"/>
</dbReference>
<evidence type="ECO:0000256" key="15">
    <source>
        <dbReference type="ARBA" id="ARBA00023136"/>
    </source>
</evidence>
<dbReference type="GO" id="GO:0030338">
    <property type="term" value="F:CMP-N-acetylneuraminate monooxygenase activity"/>
    <property type="evidence" value="ECO:0007669"/>
    <property type="project" value="UniProtKB-EC"/>
</dbReference>
<dbReference type="InterPro" id="IPR002413">
    <property type="entry name" value="V5_allergen-like"/>
</dbReference>
<feature type="domain" description="Rieske" evidence="21">
    <location>
        <begin position="12"/>
        <end position="110"/>
    </location>
</feature>
<dbReference type="PANTHER" id="PTHR46522">
    <property type="entry name" value="CYTIDINE MONOPHOSPHATE-N-ACETYLNEURAMINIC ACID HYDROXYLASE"/>
    <property type="match status" value="1"/>
</dbReference>
<keyword evidence="20" id="KW-0812">Transmembrane</keyword>
<keyword evidence="20" id="KW-1133">Transmembrane helix</keyword>
<comment type="catalytic activity">
    <reaction evidence="19">
        <text>CMP-N-acetyl-beta-neuraminate + 2 Fe(II)-[cytochrome b5] + O2 + 2 H(+) = CMP-N-glycoloyl-beta-neuraminate + 2 Fe(III)-[cytochrome b5] + H2O</text>
        <dbReference type="Rhea" id="RHEA:16145"/>
        <dbReference type="Rhea" id="RHEA-COMP:10438"/>
        <dbReference type="Rhea" id="RHEA-COMP:10439"/>
        <dbReference type="ChEBI" id="CHEBI:15377"/>
        <dbReference type="ChEBI" id="CHEBI:15378"/>
        <dbReference type="ChEBI" id="CHEBI:15379"/>
        <dbReference type="ChEBI" id="CHEBI:29033"/>
        <dbReference type="ChEBI" id="CHEBI:29034"/>
        <dbReference type="ChEBI" id="CHEBI:57812"/>
        <dbReference type="ChEBI" id="CHEBI:58376"/>
        <dbReference type="EC" id="1.14.18.2"/>
    </reaction>
</comment>
<evidence type="ECO:0000256" key="1">
    <source>
        <dbReference type="ARBA" id="ARBA00003414"/>
    </source>
</evidence>
<evidence type="ECO:0000259" key="21">
    <source>
        <dbReference type="PROSITE" id="PS51296"/>
    </source>
</evidence>
<evidence type="ECO:0000256" key="10">
    <source>
        <dbReference type="ARBA" id="ARBA00022723"/>
    </source>
</evidence>
<evidence type="ECO:0000256" key="19">
    <source>
        <dbReference type="ARBA" id="ARBA00048491"/>
    </source>
</evidence>
<evidence type="ECO:0000256" key="17">
    <source>
        <dbReference type="ARBA" id="ARBA00030460"/>
    </source>
</evidence>
<keyword evidence="9" id="KW-0001">2Fe-2S</keyword>
<reference evidence="22" key="2">
    <citation type="submission" date="2025-08" db="UniProtKB">
        <authorList>
            <consortium name="Ensembl"/>
        </authorList>
    </citation>
    <scope>IDENTIFICATION</scope>
</reference>
<organism evidence="22 23">
    <name type="scientific">Anabas testudineus</name>
    <name type="common">Climbing perch</name>
    <name type="synonym">Anthias testudineus</name>
    <dbReference type="NCBI Taxonomy" id="64144"/>
    <lineage>
        <taxon>Eukaryota</taxon>
        <taxon>Metazoa</taxon>
        <taxon>Chordata</taxon>
        <taxon>Craniata</taxon>
        <taxon>Vertebrata</taxon>
        <taxon>Euteleostomi</taxon>
        <taxon>Actinopterygii</taxon>
        <taxon>Neopterygii</taxon>
        <taxon>Teleostei</taxon>
        <taxon>Neoteleostei</taxon>
        <taxon>Acanthomorphata</taxon>
        <taxon>Anabantaria</taxon>
        <taxon>Anabantiformes</taxon>
        <taxon>Anabantoidei</taxon>
        <taxon>Anabantidae</taxon>
        <taxon>Anabas</taxon>
    </lineage>
</organism>
<comment type="pathway">
    <text evidence="3">Amino-sugar metabolism; N-acetylneuraminate metabolism.</text>
</comment>
<reference evidence="22" key="1">
    <citation type="submission" date="2021-04" db="EMBL/GenBank/DDBJ databases">
        <authorList>
            <consortium name="Wellcome Sanger Institute Data Sharing"/>
        </authorList>
    </citation>
    <scope>NUCLEOTIDE SEQUENCE [LARGE SCALE GENOMIC DNA]</scope>
</reference>
<evidence type="ECO:0000256" key="11">
    <source>
        <dbReference type="ARBA" id="ARBA00022982"/>
    </source>
</evidence>
<keyword evidence="13" id="KW-0408">Iron</keyword>
<dbReference type="PROSITE" id="PS51296">
    <property type="entry name" value="RIESKE"/>
    <property type="match status" value="1"/>
</dbReference>
<keyword evidence="15 20" id="KW-0472">Membrane</keyword>
<evidence type="ECO:0000256" key="3">
    <source>
        <dbReference type="ARBA" id="ARBA00005141"/>
    </source>
</evidence>
<dbReference type="InterPro" id="IPR034121">
    <property type="entry name" value="SCP_GLIPR-1-like"/>
</dbReference>
<dbReference type="GeneTree" id="ENSGT00390000010830"/>
<keyword evidence="10" id="KW-0479">Metal-binding</keyword>
<evidence type="ECO:0000313" key="22">
    <source>
        <dbReference type="Ensembl" id="ENSATEP00000002800.1"/>
    </source>
</evidence>
<dbReference type="SUPFAM" id="SSF55797">
    <property type="entry name" value="PR-1-like"/>
    <property type="match status" value="1"/>
</dbReference>
<dbReference type="UniPathway" id="UPA00628"/>
<dbReference type="SMART" id="SM00198">
    <property type="entry name" value="SCP"/>
    <property type="match status" value="1"/>
</dbReference>
<dbReference type="CDD" id="cd05385">
    <property type="entry name" value="CAP_GLIPR1-like"/>
    <property type="match status" value="1"/>
</dbReference>
<evidence type="ECO:0000313" key="23">
    <source>
        <dbReference type="Proteomes" id="UP000265040"/>
    </source>
</evidence>
<dbReference type="Gene3D" id="3.40.33.10">
    <property type="entry name" value="CAP"/>
    <property type="match status" value="1"/>
</dbReference>
<dbReference type="SUPFAM" id="SSF50022">
    <property type="entry name" value="ISP domain"/>
    <property type="match status" value="1"/>
</dbReference>
<evidence type="ECO:0000256" key="16">
    <source>
        <dbReference type="ARBA" id="ARBA00029883"/>
    </source>
</evidence>
<dbReference type="GO" id="GO:0005737">
    <property type="term" value="C:cytoplasm"/>
    <property type="evidence" value="ECO:0007669"/>
    <property type="project" value="TreeGrafter"/>
</dbReference>
<comment type="similarity">
    <text evidence="4">Belongs to the CRISP family.</text>
</comment>
<dbReference type="GO" id="GO:0046872">
    <property type="term" value="F:metal ion binding"/>
    <property type="evidence" value="ECO:0007669"/>
    <property type="project" value="UniProtKB-KW"/>
</dbReference>
<dbReference type="InterPro" id="IPR001283">
    <property type="entry name" value="CRISP-related"/>
</dbReference>
<dbReference type="GO" id="GO:0051537">
    <property type="term" value="F:2 iron, 2 sulfur cluster binding"/>
    <property type="evidence" value="ECO:0007669"/>
    <property type="project" value="UniProtKB-KW"/>
</dbReference>
<dbReference type="Pfam" id="PF13483">
    <property type="entry name" value="Lactamase_B_3"/>
    <property type="match status" value="1"/>
</dbReference>
<dbReference type="Proteomes" id="UP000265040">
    <property type="component" value="Chromosome 23"/>
</dbReference>
<evidence type="ECO:0000256" key="2">
    <source>
        <dbReference type="ARBA" id="ARBA00004370"/>
    </source>
</evidence>
<evidence type="ECO:0000256" key="5">
    <source>
        <dbReference type="ARBA" id="ARBA00010303"/>
    </source>
</evidence>
<feature type="transmembrane region" description="Helical" evidence="20">
    <location>
        <begin position="818"/>
        <end position="839"/>
    </location>
</feature>
<dbReference type="STRING" id="64144.ENSATEP00000002800"/>
<dbReference type="PRINTS" id="PR00837">
    <property type="entry name" value="V5TPXLIKE"/>
</dbReference>
<keyword evidence="11" id="KW-0249">Electron transport</keyword>
<evidence type="ECO:0000256" key="14">
    <source>
        <dbReference type="ARBA" id="ARBA00023014"/>
    </source>
</evidence>
<comment type="similarity">
    <text evidence="5">Belongs to the CMP-Neu5Ac hydroxylase family.</text>
</comment>
<sequence>MTAQTAKVVLSLDAEAASSLKDGVHFKKSAEDGKCYIIYKNGKSLRACKNQCKHQGGLFIKDIEDLDGRTVKCTKHNWKLNVSTMKYVNPPDSFLQDELEVEILDNGGFQLVELNPVDPWLTDPREPLELQEGEVKVTYLTHACMELQLGELRFMFDPWLKGPAFARGWWLLHEPPADSLDRLCAADLIYISHMHSDHLSYPTLKVLSERRPDVPIYVGDTSRPVFWYLEQSQVKLTNINVVPFGVWQNIDEHLRFMILMDGVHPEMDTCIIVEYKGHKILNTVDCTRPNGGRLPEKVDLMMSDFAGGASGFPMTFYGGKYTDSWKEQFIRNERKKLLNYKALLVKSLQPRIYCPFAGYFVEAHPSDRYIKETNVKNSPENLNALITKHAPDIKTWTPKPGAVLDLGLALRDPMSSEAIINPPASAQISKDSWDFDLYVDELNSAISSEIFKHQSWIQFYYTWAGFKHYNLVVRMIESDDNFEPLTDGYDYLVDFLDLSFPPTRPDREHSYVEIKNRIGVMRHVVLHGCLWDDLYIGFQNRISRDPDVYHHKFWNHFQTELPLRGPDWDQFLQQLLLRLGIRSMRGTVLMLLGAWILLNSAASSVKLPEITDRTFIDECVREHNKARSSVIPPASDMLYMTWDEALAITARAWAKNCEFKHNIHLFEVHRMHPKFSSVGENIWTGYPPSSFSVVKAMDSWISEKKDYTYQSDTCRGVCGHYTQVVRSSSYKVGCAVQLCPSVAHFYDGEGALFVCNYAPVDWSTKHPYQSLGAPCSGCEGTCEEKLCRSQERDAEKSYNWTPDWDPALPGNEKSRPSYVAILVFRPLALLFTFLTAYAVHYKYPNTFCYD</sequence>
<dbReference type="InterPro" id="IPR027033">
    <property type="entry name" value="Cnh"/>
</dbReference>
<dbReference type="EC" id="1.14.18.2" evidence="6"/>
<evidence type="ECO:0000256" key="12">
    <source>
        <dbReference type="ARBA" id="ARBA00023002"/>
    </source>
</evidence>
<comment type="subcellular location">
    <subcellularLocation>
        <location evidence="2">Membrane</location>
    </subcellularLocation>
</comment>
<evidence type="ECO:0000256" key="4">
    <source>
        <dbReference type="ARBA" id="ARBA00009923"/>
    </source>
</evidence>
<dbReference type="OrthoDB" id="332863at2759"/>
<dbReference type="InterPro" id="IPR037339">
    <property type="entry name" value="CMP-Neu5Ac_hydroxylase_Rieske"/>
</dbReference>
<keyword evidence="14" id="KW-0411">Iron-sulfur</keyword>
<dbReference type="AlphaFoldDB" id="A0A3Q1H630"/>
<dbReference type="PANTHER" id="PTHR46522:SF1">
    <property type="entry name" value="INACTIVE CYTIDINE MONOPHOSPHATE-N-ACETYLNEURAMINIC ACID HYDROXYLASE"/>
    <property type="match status" value="1"/>
</dbReference>
<dbReference type="OMA" id="WKSFLMC"/>
<evidence type="ECO:0000256" key="13">
    <source>
        <dbReference type="ARBA" id="ARBA00023004"/>
    </source>
</evidence>
<dbReference type="Pfam" id="PF00188">
    <property type="entry name" value="CAP"/>
    <property type="match status" value="1"/>
</dbReference>
<evidence type="ECO:0000256" key="20">
    <source>
        <dbReference type="SAM" id="Phobius"/>
    </source>
</evidence>
<dbReference type="Gene3D" id="3.60.15.10">
    <property type="entry name" value="Ribonuclease Z/Hydroxyacylglutathione hydrolase-like"/>
    <property type="match status" value="1"/>
</dbReference>
<dbReference type="PRINTS" id="PR00838">
    <property type="entry name" value="V5ALLERGEN"/>
</dbReference>
<keyword evidence="23" id="KW-1185">Reference proteome</keyword>
<keyword evidence="8" id="KW-0813">Transport</keyword>
<accession>A0A3Q1H630</accession>
<dbReference type="InterPro" id="IPR014044">
    <property type="entry name" value="CAP_dom"/>
</dbReference>
<proteinExistence type="inferred from homology"/>
<dbReference type="GO" id="GO:0046381">
    <property type="term" value="P:CMP-N-acetylneuraminate metabolic process"/>
    <property type="evidence" value="ECO:0007669"/>
    <property type="project" value="TreeGrafter"/>
</dbReference>
<keyword evidence="12" id="KW-0560">Oxidoreductase</keyword>
<evidence type="ECO:0000256" key="7">
    <source>
        <dbReference type="ARBA" id="ARBA00015403"/>
    </source>
</evidence>
<dbReference type="Gene3D" id="2.102.10.10">
    <property type="entry name" value="Rieske [2Fe-2S] iron-sulphur domain"/>
    <property type="match status" value="1"/>
</dbReference>
<dbReference type="GO" id="GO:0006054">
    <property type="term" value="P:N-acetylneuraminate metabolic process"/>
    <property type="evidence" value="ECO:0007669"/>
    <property type="project" value="UniProtKB-UniPathway"/>
</dbReference>
<protein>
    <recommendedName>
        <fullName evidence="7">Cytidine monophosphate-N-acetylneuraminic acid hydroxylase</fullName>
        <ecNumber evidence="6">1.14.18.2</ecNumber>
    </recommendedName>
    <alternativeName>
        <fullName evidence="18">CMP-N-acetylneuraminate monooxygenase</fullName>
    </alternativeName>
    <alternativeName>
        <fullName evidence="17">CMP-Neu5Ac hydroxylase</fullName>
    </alternativeName>
    <alternativeName>
        <fullName evidence="16">CMP-NeuAc hydroxylase</fullName>
    </alternativeName>
</protein>
<dbReference type="Pfam" id="PF00355">
    <property type="entry name" value="Rieske"/>
    <property type="match status" value="1"/>
</dbReference>
<dbReference type="Ensembl" id="ENSATET00000002828.3">
    <property type="protein sequence ID" value="ENSATEP00000002800.1"/>
    <property type="gene ID" value="ENSATEG00000001968.3"/>
</dbReference>
<evidence type="ECO:0000256" key="9">
    <source>
        <dbReference type="ARBA" id="ARBA00022714"/>
    </source>
</evidence>
<dbReference type="InterPro" id="IPR036922">
    <property type="entry name" value="Rieske_2Fe-2S_sf"/>
</dbReference>
<dbReference type="InterPro" id="IPR017941">
    <property type="entry name" value="Rieske_2Fe-2S"/>
</dbReference>
<evidence type="ECO:0000256" key="8">
    <source>
        <dbReference type="ARBA" id="ARBA00022448"/>
    </source>
</evidence>
<dbReference type="SUPFAM" id="SSF56281">
    <property type="entry name" value="Metallo-hydrolase/oxidoreductase"/>
    <property type="match status" value="1"/>
</dbReference>
<reference evidence="22" key="3">
    <citation type="submission" date="2025-09" db="UniProtKB">
        <authorList>
            <consortium name="Ensembl"/>
        </authorList>
    </citation>
    <scope>IDENTIFICATION</scope>
</reference>
<name>A0A3Q1H630_ANATE</name>
<evidence type="ECO:0000256" key="18">
    <source>
        <dbReference type="ARBA" id="ARBA00033362"/>
    </source>
</evidence>
<dbReference type="InterPro" id="IPR035940">
    <property type="entry name" value="CAP_sf"/>
</dbReference>
<evidence type="ECO:0000256" key="6">
    <source>
        <dbReference type="ARBA" id="ARBA00011904"/>
    </source>
</evidence>
<comment type="function">
    <text evidence="1">Sialic acids are components of carbohydrate chains of glycoconjugates and are involved in cell-cell recognition and cell-pathogen interactions. Catalyzes the conversion of CMP-N-acetylneuraminic acid (CMP-Neu5Ac) into its hydroxylated derivative CMP-N-glycolylneuraminic acid (CMP-Neu5Gc), a sialic acid abundantly expressed at the surface of many cells.</text>
</comment>
<dbReference type="GO" id="GO:0016020">
    <property type="term" value="C:membrane"/>
    <property type="evidence" value="ECO:0007669"/>
    <property type="project" value="UniProtKB-SubCell"/>
</dbReference>